<dbReference type="EMBL" id="BMAU01021431">
    <property type="protein sequence ID" value="GFY35299.1"/>
    <property type="molecule type" value="Genomic_DNA"/>
</dbReference>
<reference evidence="1" key="1">
    <citation type="submission" date="2020-08" db="EMBL/GenBank/DDBJ databases">
        <title>Multicomponent nature underlies the extraordinary mechanical properties of spider dragline silk.</title>
        <authorList>
            <person name="Kono N."/>
            <person name="Nakamura H."/>
            <person name="Mori M."/>
            <person name="Yoshida Y."/>
            <person name="Ohtoshi R."/>
            <person name="Malay A.D."/>
            <person name="Moran D.A.P."/>
            <person name="Tomita M."/>
            <person name="Numata K."/>
            <person name="Arakawa K."/>
        </authorList>
    </citation>
    <scope>NUCLEOTIDE SEQUENCE</scope>
</reference>
<organism evidence="1 2">
    <name type="scientific">Trichonephila clavipes</name>
    <name type="common">Golden silk orbweaver</name>
    <name type="synonym">Nephila clavipes</name>
    <dbReference type="NCBI Taxonomy" id="2585209"/>
    <lineage>
        <taxon>Eukaryota</taxon>
        <taxon>Metazoa</taxon>
        <taxon>Ecdysozoa</taxon>
        <taxon>Arthropoda</taxon>
        <taxon>Chelicerata</taxon>
        <taxon>Arachnida</taxon>
        <taxon>Araneae</taxon>
        <taxon>Araneomorphae</taxon>
        <taxon>Entelegynae</taxon>
        <taxon>Araneoidea</taxon>
        <taxon>Nephilidae</taxon>
        <taxon>Trichonephila</taxon>
    </lineage>
</organism>
<dbReference type="AlphaFoldDB" id="A0A8X7BM57"/>
<evidence type="ECO:0000313" key="2">
    <source>
        <dbReference type="Proteomes" id="UP000887159"/>
    </source>
</evidence>
<dbReference type="Proteomes" id="UP000887159">
    <property type="component" value="Unassembled WGS sequence"/>
</dbReference>
<evidence type="ECO:0000313" key="1">
    <source>
        <dbReference type="EMBL" id="GFY35299.1"/>
    </source>
</evidence>
<name>A0A8X7BM57_TRICX</name>
<comment type="caution">
    <text evidence="1">The sequence shown here is derived from an EMBL/GenBank/DDBJ whole genome shotgun (WGS) entry which is preliminary data.</text>
</comment>
<gene>
    <name evidence="1" type="primary">NCL1_27957</name>
    <name evidence="1" type="ORF">TNCV_796551</name>
</gene>
<sequence>MDVCKCAVPLRHGGTLNSRRAASPRVRLVEGIERTLTTRRCPPSKLGWKRAKSYCHLYVLKATANNRRHLALCHGGFRGPRSSLCRSGRISNNNKL</sequence>
<proteinExistence type="predicted"/>
<accession>A0A8X7BM57</accession>
<keyword evidence="2" id="KW-1185">Reference proteome</keyword>
<protein>
    <submittedName>
        <fullName evidence="1">Uncharacterized protein</fullName>
    </submittedName>
</protein>